<evidence type="ECO:0000256" key="2">
    <source>
        <dbReference type="ARBA" id="ARBA00005801"/>
    </source>
</evidence>
<keyword evidence="9" id="KW-0489">Methyltransferase</keyword>
<evidence type="ECO:0000259" key="11">
    <source>
        <dbReference type="Pfam" id="PF01478"/>
    </source>
</evidence>
<dbReference type="GO" id="GO:0005886">
    <property type="term" value="C:plasma membrane"/>
    <property type="evidence" value="ECO:0007669"/>
    <property type="project" value="UniProtKB-SubCell"/>
</dbReference>
<evidence type="ECO:0000313" key="14">
    <source>
        <dbReference type="Proteomes" id="UP000014977"/>
    </source>
</evidence>
<evidence type="ECO:0000256" key="1">
    <source>
        <dbReference type="ARBA" id="ARBA00004429"/>
    </source>
</evidence>
<dbReference type="GO" id="GO:0032259">
    <property type="term" value="P:methylation"/>
    <property type="evidence" value="ECO:0007669"/>
    <property type="project" value="UniProtKB-KW"/>
</dbReference>
<evidence type="ECO:0000256" key="9">
    <source>
        <dbReference type="RuleBase" id="RU003794"/>
    </source>
</evidence>
<comment type="similarity">
    <text evidence="2 8">Belongs to the peptidase A24 family.</text>
</comment>
<evidence type="ECO:0000256" key="3">
    <source>
        <dbReference type="ARBA" id="ARBA00022475"/>
    </source>
</evidence>
<dbReference type="EC" id="3.4.23.43" evidence="9"/>
<proteinExistence type="inferred from homology"/>
<dbReference type="EMBL" id="ATHJ01000076">
    <property type="protein sequence ID" value="EPR41339.1"/>
    <property type="molecule type" value="Genomic_DNA"/>
</dbReference>
<dbReference type="InterPro" id="IPR000045">
    <property type="entry name" value="Prepilin_IV_endopep_pep"/>
</dbReference>
<comment type="caution">
    <text evidence="13">The sequence shown here is derived from an EMBL/GenBank/DDBJ whole genome shotgun (WGS) entry which is preliminary data.</text>
</comment>
<keyword evidence="9" id="KW-0645">Protease</keyword>
<feature type="transmembrane region" description="Helical" evidence="10">
    <location>
        <begin position="154"/>
        <end position="175"/>
    </location>
</feature>
<dbReference type="PATRIC" id="fig|1121405.3.peg.1657"/>
<organism evidence="13 14">
    <name type="scientific">Desulfococcus multivorans DSM 2059</name>
    <dbReference type="NCBI Taxonomy" id="1121405"/>
    <lineage>
        <taxon>Bacteria</taxon>
        <taxon>Pseudomonadati</taxon>
        <taxon>Thermodesulfobacteriota</taxon>
        <taxon>Desulfobacteria</taxon>
        <taxon>Desulfobacterales</taxon>
        <taxon>Desulfococcaceae</taxon>
        <taxon>Desulfococcus</taxon>
    </lineage>
</organism>
<comment type="catalytic activity">
    <reaction evidence="9">
        <text>Typically cleaves a -Gly-|-Phe- bond to release an N-terminal, basic peptide of 5-8 residues from type IV prepilin, and then N-methylates the new N-terminal amino group, the methyl donor being S-adenosyl-L-methionine.</text>
        <dbReference type="EC" id="3.4.23.43"/>
    </reaction>
</comment>
<evidence type="ECO:0000256" key="6">
    <source>
        <dbReference type="ARBA" id="ARBA00022989"/>
    </source>
</evidence>
<dbReference type="GO" id="GO:0008168">
    <property type="term" value="F:methyltransferase activity"/>
    <property type="evidence" value="ECO:0007669"/>
    <property type="project" value="UniProtKB-KW"/>
</dbReference>
<feature type="transmembrane region" description="Helical" evidence="10">
    <location>
        <begin position="130"/>
        <end position="147"/>
    </location>
</feature>
<dbReference type="RefSeq" id="WP_020876551.1">
    <property type="nucleotide sequence ID" value="NZ_ATHJ01000076.1"/>
</dbReference>
<dbReference type="OrthoDB" id="9789291at2"/>
<evidence type="ECO:0000256" key="7">
    <source>
        <dbReference type="ARBA" id="ARBA00023136"/>
    </source>
</evidence>
<feature type="transmembrane region" description="Helical" evidence="10">
    <location>
        <begin position="229"/>
        <end position="247"/>
    </location>
</feature>
<comment type="function">
    <text evidence="9">Plays an essential role in type IV pili and type II pseudopili formation by proteolytically removing the leader sequence from substrate proteins and subsequently monomethylating the alpha-amino group of the newly exposed N-terminal phenylalanine.</text>
</comment>
<dbReference type="EC" id="2.1.1.-" evidence="9"/>
<keyword evidence="5 9" id="KW-0812">Transmembrane</keyword>
<keyword evidence="9" id="KW-0808">Transferase</keyword>
<feature type="domain" description="Prepilin type IV endopeptidase peptidase" evidence="11">
    <location>
        <begin position="109"/>
        <end position="217"/>
    </location>
</feature>
<dbReference type="Gene3D" id="1.20.120.1220">
    <property type="match status" value="1"/>
</dbReference>
<protein>
    <recommendedName>
        <fullName evidence="9">Prepilin leader peptidase/N-methyltransferase</fullName>
        <ecNumber evidence="9">2.1.1.-</ecNumber>
        <ecNumber evidence="9">3.4.23.43</ecNumber>
    </recommendedName>
</protein>
<dbReference type="PANTHER" id="PTHR30487">
    <property type="entry name" value="TYPE 4 PREPILIN-LIKE PROTEINS LEADER PEPTIDE-PROCESSING ENZYME"/>
    <property type="match status" value="1"/>
</dbReference>
<keyword evidence="9" id="KW-0378">Hydrolase</keyword>
<dbReference type="InterPro" id="IPR014032">
    <property type="entry name" value="Peptidase_A24A_bac"/>
</dbReference>
<dbReference type="Proteomes" id="UP000014977">
    <property type="component" value="Unassembled WGS sequence"/>
</dbReference>
<keyword evidence="7 10" id="KW-0472">Membrane</keyword>
<gene>
    <name evidence="13" type="ORF">dsmv_2120</name>
</gene>
<evidence type="ECO:0000256" key="5">
    <source>
        <dbReference type="ARBA" id="ARBA00022692"/>
    </source>
</evidence>
<feature type="domain" description="Prepilin peptidase A24 N-terminal" evidence="12">
    <location>
        <begin position="15"/>
        <end position="98"/>
    </location>
</feature>
<dbReference type="Pfam" id="PF06750">
    <property type="entry name" value="A24_N_bact"/>
    <property type="match status" value="1"/>
</dbReference>
<sequence>MAIYPSVLIHFVVFVFGLCIGSFLNVCIFRIPRAKSIVRPPSACPVCGAPIRFHNNIPLLSYALLKGRCRDCGVSIPLRYPALELATGLTATAIFATFGASLSAIVYFTFLSTLWVVSLIDIDHRIIPDVISLPGIPLFFLASLAVPSMTVKDALLGILFGGGSLYIVAWSYSALKKTDGMGGGDIKLLAMIGALIGWKGVLFTLFVGSALGTLVGVGLMITGGKTMKLAVPFAPFLSAGAAIYVFFGPRLINWYLNVIPLSI</sequence>
<dbReference type="InterPro" id="IPR010627">
    <property type="entry name" value="Prepilin_pept_A24_N"/>
</dbReference>
<dbReference type="STRING" id="897.B2D07_06475"/>
<evidence type="ECO:0000259" key="12">
    <source>
        <dbReference type="Pfam" id="PF06750"/>
    </source>
</evidence>
<dbReference type="AlphaFoldDB" id="S7V457"/>
<dbReference type="PANTHER" id="PTHR30487:SF0">
    <property type="entry name" value="PREPILIN LEADER PEPTIDASE_N-METHYLTRANSFERASE-RELATED"/>
    <property type="match status" value="1"/>
</dbReference>
<evidence type="ECO:0000256" key="10">
    <source>
        <dbReference type="SAM" id="Phobius"/>
    </source>
</evidence>
<evidence type="ECO:0000313" key="13">
    <source>
        <dbReference type="EMBL" id="EPR41339.1"/>
    </source>
</evidence>
<dbReference type="GO" id="GO:0004190">
    <property type="term" value="F:aspartic-type endopeptidase activity"/>
    <property type="evidence" value="ECO:0007669"/>
    <property type="project" value="UniProtKB-EC"/>
</dbReference>
<keyword evidence="4" id="KW-0997">Cell inner membrane</keyword>
<dbReference type="InterPro" id="IPR050882">
    <property type="entry name" value="Prepilin_peptidase/N-MTase"/>
</dbReference>
<comment type="subcellular location">
    <subcellularLocation>
        <location evidence="1">Cell inner membrane</location>
        <topology evidence="1">Multi-pass membrane protein</topology>
    </subcellularLocation>
    <subcellularLocation>
        <location evidence="9">Cell membrane</location>
        <topology evidence="9">Multi-pass membrane protein</topology>
    </subcellularLocation>
</comment>
<keyword evidence="9" id="KW-0511">Multifunctional enzyme</keyword>
<evidence type="ECO:0000256" key="4">
    <source>
        <dbReference type="ARBA" id="ARBA00022519"/>
    </source>
</evidence>
<keyword evidence="6 10" id="KW-1133">Transmembrane helix</keyword>
<feature type="transmembrane region" description="Helical" evidence="10">
    <location>
        <begin position="6"/>
        <end position="29"/>
    </location>
</feature>
<feature type="transmembrane region" description="Helical" evidence="10">
    <location>
        <begin position="195"/>
        <end position="217"/>
    </location>
</feature>
<name>S7V457_DESML</name>
<dbReference type="Pfam" id="PF01478">
    <property type="entry name" value="Peptidase_A24"/>
    <property type="match status" value="1"/>
</dbReference>
<keyword evidence="14" id="KW-1185">Reference proteome</keyword>
<dbReference type="PRINTS" id="PR00864">
    <property type="entry name" value="PREPILNPTASE"/>
</dbReference>
<dbReference type="eggNOG" id="COG1989">
    <property type="taxonomic scope" value="Bacteria"/>
</dbReference>
<keyword evidence="3" id="KW-1003">Cell membrane</keyword>
<dbReference type="GO" id="GO:0006465">
    <property type="term" value="P:signal peptide processing"/>
    <property type="evidence" value="ECO:0007669"/>
    <property type="project" value="TreeGrafter"/>
</dbReference>
<reference evidence="13 14" key="1">
    <citation type="journal article" date="2013" name="Genome Announc.">
        <title>Draft genome sequences for three mercury-methylating, sulfate-reducing bacteria.</title>
        <authorList>
            <person name="Brown S.D."/>
            <person name="Hurt R.A.Jr."/>
            <person name="Gilmour C.C."/>
            <person name="Elias D.A."/>
        </authorList>
    </citation>
    <scope>NUCLEOTIDE SEQUENCE [LARGE SCALE GENOMIC DNA]</scope>
    <source>
        <strain evidence="13 14">DSM 2059</strain>
    </source>
</reference>
<feature type="transmembrane region" description="Helical" evidence="10">
    <location>
        <begin position="85"/>
        <end position="110"/>
    </location>
</feature>
<evidence type="ECO:0000256" key="8">
    <source>
        <dbReference type="RuleBase" id="RU003793"/>
    </source>
</evidence>
<accession>S7V457</accession>